<dbReference type="AlphaFoldDB" id="A0A848KKI6"/>
<dbReference type="GO" id="GO:0016491">
    <property type="term" value="F:oxidoreductase activity"/>
    <property type="evidence" value="ECO:0007669"/>
    <property type="project" value="InterPro"/>
</dbReference>
<dbReference type="GO" id="GO:0050660">
    <property type="term" value="F:flavin adenine dinucleotide binding"/>
    <property type="evidence" value="ECO:0007669"/>
    <property type="project" value="InterPro"/>
</dbReference>
<keyword evidence="3" id="KW-1185">Reference proteome</keyword>
<protein>
    <recommendedName>
        <fullName evidence="1">Berberine/berberine-like domain-containing protein</fullName>
    </recommendedName>
</protein>
<gene>
    <name evidence="2" type="ORF">FGL95_26710</name>
</gene>
<evidence type="ECO:0000313" key="2">
    <source>
        <dbReference type="EMBL" id="NMN98631.1"/>
    </source>
</evidence>
<dbReference type="InterPro" id="IPR012951">
    <property type="entry name" value="BBE"/>
</dbReference>
<feature type="domain" description="Berberine/berberine-like" evidence="1">
    <location>
        <begin position="98"/>
        <end position="135"/>
    </location>
</feature>
<reference evidence="2 3" key="1">
    <citation type="submission" date="2019-05" db="EMBL/GenBank/DDBJ databases">
        <authorList>
            <person name="Lee S.D."/>
        </authorList>
    </citation>
    <scope>NUCLEOTIDE SEQUENCE [LARGE SCALE GENOMIC DNA]</scope>
    <source>
        <strain evidence="2 3">YC2-7</strain>
    </source>
</reference>
<dbReference type="Proteomes" id="UP000535543">
    <property type="component" value="Unassembled WGS sequence"/>
</dbReference>
<dbReference type="EMBL" id="VCQU01000012">
    <property type="protein sequence ID" value="NMN98631.1"/>
    <property type="molecule type" value="Genomic_DNA"/>
</dbReference>
<evidence type="ECO:0000259" key="1">
    <source>
        <dbReference type="Pfam" id="PF08031"/>
    </source>
</evidence>
<comment type="caution">
    <text evidence="2">The sequence shown here is derived from an EMBL/GenBank/DDBJ whole genome shotgun (WGS) entry which is preliminary data.</text>
</comment>
<sequence>MIDRSKEATLTTTVAGVASPCPLDKSDYISDFDELRHRPYSAPLNWPRNDSKIDRNTAENAPAFGGVRTPRWVRGFWSAMLPYAPNSGRCVDFIADIGDDERVRASYGPAEYDRLAAIKAVWDPGNVFCHNANIRPTR</sequence>
<name>A0A848KKI6_9NOCA</name>
<evidence type="ECO:0000313" key="3">
    <source>
        <dbReference type="Proteomes" id="UP000535543"/>
    </source>
</evidence>
<dbReference type="Pfam" id="PF08031">
    <property type="entry name" value="BBE"/>
    <property type="match status" value="1"/>
</dbReference>
<dbReference type="InterPro" id="IPR016169">
    <property type="entry name" value="FAD-bd_PCMH_sub2"/>
</dbReference>
<dbReference type="Gene3D" id="3.30.465.10">
    <property type="match status" value="1"/>
</dbReference>
<reference evidence="2 3" key="2">
    <citation type="submission" date="2020-06" db="EMBL/GenBank/DDBJ databases">
        <title>Antribacter stalactiti gen. nov., sp. nov., a new member of the family Nacardiaceae isolated from a cave.</title>
        <authorList>
            <person name="Kim I.S."/>
        </authorList>
    </citation>
    <scope>NUCLEOTIDE SEQUENCE [LARGE SCALE GENOMIC DNA]</scope>
    <source>
        <strain evidence="2 3">YC2-7</strain>
    </source>
</reference>
<proteinExistence type="predicted"/>
<accession>A0A848KKI6</accession>
<organism evidence="2 3">
    <name type="scientific">Antrihabitans stalactiti</name>
    <dbReference type="NCBI Taxonomy" id="2584121"/>
    <lineage>
        <taxon>Bacteria</taxon>
        <taxon>Bacillati</taxon>
        <taxon>Actinomycetota</taxon>
        <taxon>Actinomycetes</taxon>
        <taxon>Mycobacteriales</taxon>
        <taxon>Nocardiaceae</taxon>
        <taxon>Antrihabitans</taxon>
    </lineage>
</organism>